<keyword evidence="3" id="KW-1185">Reference proteome</keyword>
<evidence type="ECO:0000313" key="3">
    <source>
        <dbReference type="Proteomes" id="UP000612746"/>
    </source>
</evidence>
<organism evidence="2 3">
    <name type="scientific">Umbelopsis vinacea</name>
    <dbReference type="NCBI Taxonomy" id="44442"/>
    <lineage>
        <taxon>Eukaryota</taxon>
        <taxon>Fungi</taxon>
        <taxon>Fungi incertae sedis</taxon>
        <taxon>Mucoromycota</taxon>
        <taxon>Mucoromycotina</taxon>
        <taxon>Umbelopsidomycetes</taxon>
        <taxon>Umbelopsidales</taxon>
        <taxon>Umbelopsidaceae</taxon>
        <taxon>Umbelopsis</taxon>
    </lineage>
</organism>
<dbReference type="EMBL" id="JAEPRA010000015">
    <property type="protein sequence ID" value="KAG2175130.1"/>
    <property type="molecule type" value="Genomic_DNA"/>
</dbReference>
<proteinExistence type="predicted"/>
<protein>
    <submittedName>
        <fullName evidence="2">Uncharacterized protein</fullName>
    </submittedName>
</protein>
<name>A0A8H7U9Y3_9FUNG</name>
<dbReference type="AlphaFoldDB" id="A0A8H7U9Y3"/>
<sequence>MSRITTIIALALVCLFGLAQADTFYFGICSCFTPSYDASCCILARGSMTENVCNTGDGNATIAAYQACCKGSGGKSKCKTGSRLDGIRPYYEGEYNCTSNPTITP</sequence>
<gene>
    <name evidence="2" type="ORF">INT44_007608</name>
</gene>
<keyword evidence="1" id="KW-0732">Signal</keyword>
<dbReference type="OrthoDB" id="2390373at2759"/>
<feature type="signal peptide" evidence="1">
    <location>
        <begin position="1"/>
        <end position="21"/>
    </location>
</feature>
<evidence type="ECO:0000313" key="2">
    <source>
        <dbReference type="EMBL" id="KAG2175130.1"/>
    </source>
</evidence>
<comment type="caution">
    <text evidence="2">The sequence shown here is derived from an EMBL/GenBank/DDBJ whole genome shotgun (WGS) entry which is preliminary data.</text>
</comment>
<reference evidence="2" key="1">
    <citation type="submission" date="2020-12" db="EMBL/GenBank/DDBJ databases">
        <title>Metabolic potential, ecology and presence of endohyphal bacteria is reflected in genomic diversity of Mucoromycotina.</title>
        <authorList>
            <person name="Muszewska A."/>
            <person name="Okrasinska A."/>
            <person name="Steczkiewicz K."/>
            <person name="Drgas O."/>
            <person name="Orlowska M."/>
            <person name="Perlinska-Lenart U."/>
            <person name="Aleksandrzak-Piekarczyk T."/>
            <person name="Szatraj K."/>
            <person name="Zielenkiewicz U."/>
            <person name="Pilsyk S."/>
            <person name="Malc E."/>
            <person name="Mieczkowski P."/>
            <person name="Kruszewska J.S."/>
            <person name="Biernat P."/>
            <person name="Pawlowska J."/>
        </authorList>
    </citation>
    <scope>NUCLEOTIDE SEQUENCE</scope>
    <source>
        <strain evidence="2">WA0000051536</strain>
    </source>
</reference>
<accession>A0A8H7U9Y3</accession>
<evidence type="ECO:0000256" key="1">
    <source>
        <dbReference type="SAM" id="SignalP"/>
    </source>
</evidence>
<dbReference type="Proteomes" id="UP000612746">
    <property type="component" value="Unassembled WGS sequence"/>
</dbReference>
<feature type="chain" id="PRO_5034501513" evidence="1">
    <location>
        <begin position="22"/>
        <end position="105"/>
    </location>
</feature>